<dbReference type="PANTHER" id="PTHR36766">
    <property type="entry name" value="PLANT BROAD-SPECTRUM MILDEW RESISTANCE PROTEIN RPW8"/>
    <property type="match status" value="1"/>
</dbReference>
<dbReference type="InterPro" id="IPR058922">
    <property type="entry name" value="WHD_DRP"/>
</dbReference>
<dbReference type="Pfam" id="PF23559">
    <property type="entry name" value="WHD_DRP"/>
    <property type="match status" value="1"/>
</dbReference>
<dbReference type="InterPro" id="IPR036388">
    <property type="entry name" value="WH-like_DNA-bd_sf"/>
</dbReference>
<evidence type="ECO:0000259" key="8">
    <source>
        <dbReference type="Pfam" id="PF18052"/>
    </source>
</evidence>
<evidence type="ECO:0000256" key="5">
    <source>
        <dbReference type="ARBA" id="ARBA00022821"/>
    </source>
</evidence>
<feature type="domain" description="NB-ARC" evidence="7">
    <location>
        <begin position="193"/>
        <end position="365"/>
    </location>
</feature>
<feature type="domain" description="Disease resistance N-terminal" evidence="8">
    <location>
        <begin position="18"/>
        <end position="101"/>
    </location>
</feature>
<dbReference type="Gene3D" id="3.40.50.300">
    <property type="entry name" value="P-loop containing nucleotide triphosphate hydrolases"/>
    <property type="match status" value="1"/>
</dbReference>
<evidence type="ECO:0000256" key="1">
    <source>
        <dbReference type="ARBA" id="ARBA00008894"/>
    </source>
</evidence>
<dbReference type="Gene3D" id="1.10.8.430">
    <property type="entry name" value="Helical domain of apoptotic protease-activating factors"/>
    <property type="match status" value="1"/>
</dbReference>
<dbReference type="SUPFAM" id="SSF52540">
    <property type="entry name" value="P-loop containing nucleoside triphosphate hydrolases"/>
    <property type="match status" value="1"/>
</dbReference>
<dbReference type="GO" id="GO:0005524">
    <property type="term" value="F:ATP binding"/>
    <property type="evidence" value="ECO:0007669"/>
    <property type="project" value="UniProtKB-KW"/>
</dbReference>
<dbReference type="GO" id="GO:0051707">
    <property type="term" value="P:response to other organism"/>
    <property type="evidence" value="ECO:0007669"/>
    <property type="project" value="UniProtKB-ARBA"/>
</dbReference>
<dbReference type="GO" id="GO:0006952">
    <property type="term" value="P:defense response"/>
    <property type="evidence" value="ECO:0007669"/>
    <property type="project" value="UniProtKB-KW"/>
</dbReference>
<evidence type="ECO:0000256" key="6">
    <source>
        <dbReference type="ARBA" id="ARBA00022840"/>
    </source>
</evidence>
<feature type="domain" description="R13L1/DRL21-like LRR repeat region" evidence="10">
    <location>
        <begin position="691"/>
        <end position="814"/>
    </location>
</feature>
<dbReference type="InterPro" id="IPR027417">
    <property type="entry name" value="P-loop_NTPase"/>
</dbReference>
<gene>
    <name evidence="12" type="primary">LOC109706101</name>
</gene>
<keyword evidence="2" id="KW-0433">Leucine-rich repeat</keyword>
<organism evidence="11 12">
    <name type="scientific">Ananas comosus</name>
    <name type="common">Pineapple</name>
    <name type="synonym">Ananas ananas</name>
    <dbReference type="NCBI Taxonomy" id="4615"/>
    <lineage>
        <taxon>Eukaryota</taxon>
        <taxon>Viridiplantae</taxon>
        <taxon>Streptophyta</taxon>
        <taxon>Embryophyta</taxon>
        <taxon>Tracheophyta</taxon>
        <taxon>Spermatophyta</taxon>
        <taxon>Magnoliopsida</taxon>
        <taxon>Liliopsida</taxon>
        <taxon>Poales</taxon>
        <taxon>Bromeliaceae</taxon>
        <taxon>Bromelioideae</taxon>
        <taxon>Ananas</taxon>
    </lineage>
</organism>
<evidence type="ECO:0000259" key="7">
    <source>
        <dbReference type="Pfam" id="PF00931"/>
    </source>
</evidence>
<keyword evidence="3" id="KW-0677">Repeat</keyword>
<dbReference type="Gene3D" id="3.80.10.10">
    <property type="entry name" value="Ribonuclease Inhibitor"/>
    <property type="match status" value="4"/>
</dbReference>
<dbReference type="InterPro" id="IPR032675">
    <property type="entry name" value="LRR_dom_sf"/>
</dbReference>
<keyword evidence="5" id="KW-0611">Plant defense</keyword>
<dbReference type="AlphaFoldDB" id="A0A6P5EMA3"/>
<dbReference type="InterPro" id="IPR002182">
    <property type="entry name" value="NB-ARC"/>
</dbReference>
<dbReference type="PANTHER" id="PTHR36766:SF40">
    <property type="entry name" value="DISEASE RESISTANCE PROTEIN RGA3"/>
    <property type="match status" value="1"/>
</dbReference>
<keyword evidence="11" id="KW-1185">Reference proteome</keyword>
<reference evidence="11" key="1">
    <citation type="journal article" date="2015" name="Nat. Genet.">
        <title>The pineapple genome and the evolution of CAM photosynthesis.</title>
        <authorList>
            <person name="Ming R."/>
            <person name="VanBuren R."/>
            <person name="Wai C.M."/>
            <person name="Tang H."/>
            <person name="Schatz M.C."/>
            <person name="Bowers J.E."/>
            <person name="Lyons E."/>
            <person name="Wang M.L."/>
            <person name="Chen J."/>
            <person name="Biggers E."/>
            <person name="Zhang J."/>
            <person name="Huang L."/>
            <person name="Zhang L."/>
            <person name="Miao W."/>
            <person name="Zhang J."/>
            <person name="Ye Z."/>
            <person name="Miao C."/>
            <person name="Lin Z."/>
            <person name="Wang H."/>
            <person name="Zhou H."/>
            <person name="Yim W.C."/>
            <person name="Priest H.D."/>
            <person name="Zheng C."/>
            <person name="Woodhouse M."/>
            <person name="Edger P.P."/>
            <person name="Guyot R."/>
            <person name="Guo H.B."/>
            <person name="Guo H."/>
            <person name="Zheng G."/>
            <person name="Singh R."/>
            <person name="Sharma A."/>
            <person name="Min X."/>
            <person name="Zheng Y."/>
            <person name="Lee H."/>
            <person name="Gurtowski J."/>
            <person name="Sedlazeck F.J."/>
            <person name="Harkess A."/>
            <person name="McKain M.R."/>
            <person name="Liao Z."/>
            <person name="Fang J."/>
            <person name="Liu J."/>
            <person name="Zhang X."/>
            <person name="Zhang Q."/>
            <person name="Hu W."/>
            <person name="Qin Y."/>
            <person name="Wang K."/>
            <person name="Chen L.Y."/>
            <person name="Shirley N."/>
            <person name="Lin Y.R."/>
            <person name="Liu L.Y."/>
            <person name="Hernandez A.G."/>
            <person name="Wright C.L."/>
            <person name="Bulone V."/>
            <person name="Tuskan G.A."/>
            <person name="Heath K."/>
            <person name="Zee F."/>
            <person name="Moore P.H."/>
            <person name="Sunkar R."/>
            <person name="Leebens-Mack J.H."/>
            <person name="Mockler T."/>
            <person name="Bennetzen J.L."/>
            <person name="Freeling M."/>
            <person name="Sankoff D."/>
            <person name="Paterson A.H."/>
            <person name="Zhu X."/>
            <person name="Yang X."/>
            <person name="Smith J.A."/>
            <person name="Cushman J.C."/>
            <person name="Paull R.E."/>
            <person name="Yu Q."/>
        </authorList>
    </citation>
    <scope>NUCLEOTIDE SEQUENCE [LARGE SCALE GENOMIC DNA]</scope>
    <source>
        <strain evidence="11">cv. F153</strain>
    </source>
</reference>
<dbReference type="SUPFAM" id="SSF52058">
    <property type="entry name" value="L domain-like"/>
    <property type="match status" value="2"/>
</dbReference>
<evidence type="ECO:0000256" key="2">
    <source>
        <dbReference type="ARBA" id="ARBA00022614"/>
    </source>
</evidence>
<accession>A0A6P5EMA3</accession>
<dbReference type="InterPro" id="IPR041118">
    <property type="entry name" value="Rx_N"/>
</dbReference>
<dbReference type="Gene3D" id="1.10.10.10">
    <property type="entry name" value="Winged helix-like DNA-binding domain superfamily/Winged helix DNA-binding domain"/>
    <property type="match status" value="1"/>
</dbReference>
<dbReference type="Pfam" id="PF25019">
    <property type="entry name" value="LRR_R13L1-DRL21"/>
    <property type="match status" value="1"/>
</dbReference>
<dbReference type="Pfam" id="PF18052">
    <property type="entry name" value="Rx_N"/>
    <property type="match status" value="1"/>
</dbReference>
<dbReference type="InterPro" id="IPR056789">
    <property type="entry name" value="LRR_R13L1-DRL21"/>
</dbReference>
<proteinExistence type="inferred from homology"/>
<dbReference type="RefSeq" id="XP_020082498.1">
    <property type="nucleotide sequence ID" value="XM_020226909.1"/>
</dbReference>
<sequence length="1207" mass="137659">MALPFIAESAASAIIENLVSTCSSYLEACPATCGMQDELERLQHALPQVQAVLTAVVGGAPVMVQNKALETWLWQLRDAVENAEDVLDELEYYELQKTIQDRDDKVRGILSNCKRKFDSFVNRIFSDDTLKRLREAVKGLDRVIAGMGPLLHLVTGLYGPRVKCQKLEEIKNARETSSLLTESEVLGRDEERDLIVEWLIEPGDADVNVSTFTIVGMGGIGKTTLAQLVYRNERVQEYFDPIVWVCISQEFNVTVITKKILECVSREHFGDNSLHALHENLKQKLTSKRFLLILDDVWNDDKMMAWEKLVAPLKFGQRGSKILLTTRMRSVADMAAKVMKCKQESLNLNKLEESDYMLLFNKHAFLGVNPDDYKNLQLIGEQIAKKLGGCPVAIKVMGGMLNSCMDYEYWKKILEKDNVKLQQGNDDIMKVLRLSYDHLSTNLQLCFRYCSLFPQDHMFKRKKLVNMWIGSGLIPQSICGRERPEDIGKEYLNLLTRKSFFTCKTHDNRVEITKKYFMHDLLHDLARSVSLGECIKIGGDVAENIIPKTVRHLSVEMLNLLSIREISNLKNVHTLVISVKEDNRHNADHALEFIEVIKGFRKLRLLILDVNFHSYKLPNALSSLIHLRYLSLSLQKVVNESIEYDALTNLVNLRSLDVSDDVIENIPYISKLPFIHILKNFIVQEKSGYKIGELKNLRDLRHLCIRKLENVKSSEEAIEANLNEKKYLKSLGLRWSEGHSNSAEADEQLLDNLCPHINLKKMRIQQYQGAKSPCWMTNLSLVNLTTIELIDCKRWEHLPPLWQFSSLQHLFLQGLHAIKQIDWSFFGSNNGCAFPSLKKLLLWDMPNLEEWIGIDDRCMFPQLQSMSISDCPNLRGIPTLHYGLRDLHIYNVGLTALPTINQDYANNNQEHFQALENLIIRHCKKIEYVPSELFGKFKAIKTLHIENCPKLTKRRISDIELPSVLGHLTTWSFGDLEVPLLWSADLTSLIWLELLDCARIASLPPAQVCARWTMLSRLDIKNCKELSSFGGIQALVSLRSLDIEGCDKLIEVALLLQPPFPNDVGQKKNTVLDCFLKNGRLSIDHHALLLMEPLRSLSSVCSLTLSDASRLASLPEEWLLQNHAALERFCIWNARSLQSLPRSMTKLCSLVILGVEDANLIQSLPDLPTSLRCLVINSCHPVLKERCQENIGLDWPKIANIRFVRIT</sequence>
<dbReference type="FunFam" id="3.40.50.300:FF:001091">
    <property type="entry name" value="Probable disease resistance protein At1g61300"/>
    <property type="match status" value="1"/>
</dbReference>
<dbReference type="InterPro" id="IPR042197">
    <property type="entry name" value="Apaf_helical"/>
</dbReference>
<protein>
    <submittedName>
        <fullName evidence="12">Disease resistance protein RGA2-like</fullName>
    </submittedName>
</protein>
<feature type="domain" description="Disease resistance protein winged helix" evidence="9">
    <location>
        <begin position="452"/>
        <end position="526"/>
    </location>
</feature>
<evidence type="ECO:0000313" key="11">
    <source>
        <dbReference type="Proteomes" id="UP000515123"/>
    </source>
</evidence>
<evidence type="ECO:0000259" key="9">
    <source>
        <dbReference type="Pfam" id="PF23559"/>
    </source>
</evidence>
<dbReference type="Gene3D" id="1.20.5.4130">
    <property type="match status" value="1"/>
</dbReference>
<dbReference type="OrthoDB" id="689698at2759"/>
<dbReference type="Pfam" id="PF00931">
    <property type="entry name" value="NB-ARC"/>
    <property type="match status" value="1"/>
</dbReference>
<dbReference type="PROSITE" id="PS51450">
    <property type="entry name" value="LRR"/>
    <property type="match status" value="1"/>
</dbReference>
<dbReference type="GeneID" id="109706101"/>
<evidence type="ECO:0000256" key="4">
    <source>
        <dbReference type="ARBA" id="ARBA00022741"/>
    </source>
</evidence>
<evidence type="ECO:0000259" key="10">
    <source>
        <dbReference type="Pfam" id="PF25019"/>
    </source>
</evidence>
<dbReference type="GO" id="GO:0043531">
    <property type="term" value="F:ADP binding"/>
    <property type="evidence" value="ECO:0007669"/>
    <property type="project" value="InterPro"/>
</dbReference>
<name>A0A6P5EMA3_ANACO</name>
<comment type="similarity">
    <text evidence="1">Belongs to the disease resistance NB-LRR family.</text>
</comment>
<dbReference type="PRINTS" id="PR00364">
    <property type="entry name" value="DISEASERSIST"/>
</dbReference>
<keyword evidence="4" id="KW-0547">Nucleotide-binding</keyword>
<evidence type="ECO:0000313" key="12">
    <source>
        <dbReference type="RefSeq" id="XP_020082498.1"/>
    </source>
</evidence>
<dbReference type="InterPro" id="IPR001611">
    <property type="entry name" value="Leu-rich_rpt"/>
</dbReference>
<evidence type="ECO:0000256" key="3">
    <source>
        <dbReference type="ARBA" id="ARBA00022737"/>
    </source>
</evidence>
<keyword evidence="6" id="KW-0067">ATP-binding</keyword>
<dbReference type="Proteomes" id="UP000515123">
    <property type="component" value="Unplaced"/>
</dbReference>
<reference evidence="12" key="2">
    <citation type="submission" date="2025-08" db="UniProtKB">
        <authorList>
            <consortium name="RefSeq"/>
        </authorList>
    </citation>
    <scope>IDENTIFICATION</scope>
    <source>
        <tissue evidence="12">Leaf</tissue>
    </source>
</reference>